<comment type="caution">
    <text evidence="3">The sequence shown here is derived from an EMBL/GenBank/DDBJ whole genome shotgun (WGS) entry which is preliminary data.</text>
</comment>
<evidence type="ECO:0000313" key="4">
    <source>
        <dbReference type="Proteomes" id="UP001157167"/>
    </source>
</evidence>
<feature type="signal peptide" evidence="1">
    <location>
        <begin position="1"/>
        <end position="25"/>
    </location>
</feature>
<dbReference type="Proteomes" id="UP001157167">
    <property type="component" value="Unassembled WGS sequence"/>
</dbReference>
<gene>
    <name evidence="3" type="ORF">GCM10007933_27100</name>
</gene>
<accession>A0ABQ6FEA1</accession>
<proteinExistence type="predicted"/>
<keyword evidence="4" id="KW-1185">Reference proteome</keyword>
<name>A0ABQ6FEA1_9RHOO</name>
<organism evidence="3 4">
    <name type="scientific">Zoogloea oryzae</name>
    <dbReference type="NCBI Taxonomy" id="310767"/>
    <lineage>
        <taxon>Bacteria</taxon>
        <taxon>Pseudomonadati</taxon>
        <taxon>Pseudomonadota</taxon>
        <taxon>Betaproteobacteria</taxon>
        <taxon>Rhodocyclales</taxon>
        <taxon>Zoogloeaceae</taxon>
        <taxon>Zoogloea</taxon>
    </lineage>
</organism>
<dbReference type="Pfam" id="PF07589">
    <property type="entry name" value="PEP-CTERM"/>
    <property type="match status" value="1"/>
</dbReference>
<sequence>MKTFKQTLTALATVAALSAAGSANAGLTNWYMDANGAVGGTADATLVAEYLDLLGKAYVHNTMTSATTFSFNEAGNFNTASADGGSSFLTTGLRSEFVGVGNGSTATGALAFTTGSLNVFSGATNIASFDLILGNGAVDVGTVLPNGVFSLIFKATSMASGYFFDGAMNDLSLKVADGLTFGFATTNASVTNTWSAAENATLTGIYNTAFNPDVASISNNGTTDLVIRNGGQFGLEVPEPTSMALAGLGLTGLAALRRRKSA</sequence>
<evidence type="ECO:0000256" key="1">
    <source>
        <dbReference type="SAM" id="SignalP"/>
    </source>
</evidence>
<protein>
    <recommendedName>
        <fullName evidence="2">Ice-binding protein C-terminal domain-containing protein</fullName>
    </recommendedName>
</protein>
<dbReference type="InterPro" id="IPR013424">
    <property type="entry name" value="Ice-binding_C"/>
</dbReference>
<evidence type="ECO:0000259" key="2">
    <source>
        <dbReference type="Pfam" id="PF07589"/>
    </source>
</evidence>
<keyword evidence="1" id="KW-0732">Signal</keyword>
<evidence type="ECO:0000313" key="3">
    <source>
        <dbReference type="EMBL" id="GLT23246.1"/>
    </source>
</evidence>
<dbReference type="RefSeq" id="WP_284188464.1">
    <property type="nucleotide sequence ID" value="NZ_BSPX01000042.1"/>
</dbReference>
<dbReference type="EMBL" id="BSPX01000042">
    <property type="protein sequence ID" value="GLT23246.1"/>
    <property type="molecule type" value="Genomic_DNA"/>
</dbReference>
<feature type="chain" id="PRO_5046418403" description="Ice-binding protein C-terminal domain-containing protein" evidence="1">
    <location>
        <begin position="26"/>
        <end position="262"/>
    </location>
</feature>
<dbReference type="NCBIfam" id="TIGR02595">
    <property type="entry name" value="PEP_CTERM"/>
    <property type="match status" value="1"/>
</dbReference>
<feature type="domain" description="Ice-binding protein C-terminal" evidence="2">
    <location>
        <begin position="237"/>
        <end position="259"/>
    </location>
</feature>
<reference evidence="4" key="1">
    <citation type="journal article" date="2019" name="Int. J. Syst. Evol. Microbiol.">
        <title>The Global Catalogue of Microorganisms (GCM) 10K type strain sequencing project: providing services to taxonomists for standard genome sequencing and annotation.</title>
        <authorList>
            <consortium name="The Broad Institute Genomics Platform"/>
            <consortium name="The Broad Institute Genome Sequencing Center for Infectious Disease"/>
            <person name="Wu L."/>
            <person name="Ma J."/>
        </authorList>
    </citation>
    <scope>NUCLEOTIDE SEQUENCE [LARGE SCALE GENOMIC DNA]</scope>
    <source>
        <strain evidence="4">NBRC 102407</strain>
    </source>
</reference>